<evidence type="ECO:0000256" key="2">
    <source>
        <dbReference type="ARBA" id="ARBA00023128"/>
    </source>
</evidence>
<dbReference type="PANTHER" id="PTHR28074">
    <property type="entry name" value="ATP SYNTHASE SUBUNIT K, MITOCHONDRIAL"/>
    <property type="match status" value="1"/>
</dbReference>
<evidence type="ECO:0000313" key="5">
    <source>
        <dbReference type="EMBL" id="VUG17212.1"/>
    </source>
</evidence>
<dbReference type="AlphaFoldDB" id="A0A7D9CZE6"/>
<protein>
    <submittedName>
        <fullName evidence="5">DEBR0S2_01354g1_1</fullName>
    </submittedName>
</protein>
<keyword evidence="2" id="KW-0496">Mitochondrion</keyword>
<evidence type="ECO:0000256" key="3">
    <source>
        <dbReference type="ARBA" id="ARBA00023136"/>
    </source>
</evidence>
<evidence type="ECO:0000313" key="6">
    <source>
        <dbReference type="Proteomes" id="UP000478008"/>
    </source>
</evidence>
<organism evidence="5 6">
    <name type="scientific">Dekkera bruxellensis</name>
    <name type="common">Brettanomyces custersii</name>
    <dbReference type="NCBI Taxonomy" id="5007"/>
    <lineage>
        <taxon>Eukaryota</taxon>
        <taxon>Fungi</taxon>
        <taxon>Dikarya</taxon>
        <taxon>Ascomycota</taxon>
        <taxon>Saccharomycotina</taxon>
        <taxon>Pichiomycetes</taxon>
        <taxon>Pichiales</taxon>
        <taxon>Pichiaceae</taxon>
        <taxon>Brettanomyces</taxon>
    </lineage>
</organism>
<proteinExistence type="predicted"/>
<dbReference type="PANTHER" id="PTHR28074:SF1">
    <property type="entry name" value="ATP SYNTHASE SUBUNIT K, MITOCHONDRIAL"/>
    <property type="match status" value="1"/>
</dbReference>
<reference evidence="5 6" key="1">
    <citation type="submission" date="2019-07" db="EMBL/GenBank/DDBJ databases">
        <authorList>
            <person name="Friedrich A."/>
            <person name="Schacherer J."/>
        </authorList>
    </citation>
    <scope>NUCLEOTIDE SEQUENCE [LARGE SCALE GENOMIC DNA]</scope>
</reference>
<dbReference type="InterPro" id="IPR021278">
    <property type="entry name" value="ATP19"/>
</dbReference>
<dbReference type="EMBL" id="CABFWN010000002">
    <property type="protein sequence ID" value="VUG17212.1"/>
    <property type="molecule type" value="Genomic_DNA"/>
</dbReference>
<dbReference type="Pfam" id="PF11022">
    <property type="entry name" value="ATP19"/>
    <property type="match status" value="1"/>
</dbReference>
<dbReference type="GO" id="GO:0031966">
    <property type="term" value="C:mitochondrial membrane"/>
    <property type="evidence" value="ECO:0007669"/>
    <property type="project" value="UniProtKB-SubCell"/>
</dbReference>
<dbReference type="Proteomes" id="UP000478008">
    <property type="component" value="Unassembled WGS sequence"/>
</dbReference>
<gene>
    <name evidence="5" type="primary">ATP19</name>
    <name evidence="5" type="ORF">DEBR0S2_01354G</name>
</gene>
<dbReference type="GO" id="GO:0015986">
    <property type="term" value="P:proton motive force-driven ATP synthesis"/>
    <property type="evidence" value="ECO:0007669"/>
    <property type="project" value="TreeGrafter"/>
</dbReference>
<keyword evidence="3 4" id="KW-0472">Membrane</keyword>
<sequence length="70" mass="7824">MVATYTIAGKVIPSHYLSIATLSLVTLLVLPNPFKTVPVKQPKVEGSTPEETAFIKKYIEEHEPKREESK</sequence>
<comment type="subcellular location">
    <subcellularLocation>
        <location evidence="1">Mitochondrion membrane</location>
    </subcellularLocation>
</comment>
<keyword evidence="4" id="KW-1133">Transmembrane helix</keyword>
<keyword evidence="4" id="KW-0812">Transmembrane</keyword>
<keyword evidence="6" id="KW-1185">Reference proteome</keyword>
<name>A0A7D9CZE6_DEKBR</name>
<feature type="transmembrane region" description="Helical" evidence="4">
    <location>
        <begin position="12"/>
        <end position="30"/>
    </location>
</feature>
<evidence type="ECO:0000256" key="4">
    <source>
        <dbReference type="SAM" id="Phobius"/>
    </source>
</evidence>
<accession>A0A7D9CZE6</accession>
<evidence type="ECO:0000256" key="1">
    <source>
        <dbReference type="ARBA" id="ARBA00004325"/>
    </source>
</evidence>